<reference evidence="3" key="1">
    <citation type="journal article" date="2018" name="Genome Biol. Evol.">
        <title>Genomics and development of Lentinus tigrinus, a white-rot wood-decaying mushroom with dimorphic fruiting bodies.</title>
        <authorList>
            <person name="Wu B."/>
            <person name="Xu Z."/>
            <person name="Knudson A."/>
            <person name="Carlson A."/>
            <person name="Chen N."/>
            <person name="Kovaka S."/>
            <person name="LaButti K."/>
            <person name="Lipzen A."/>
            <person name="Pennachio C."/>
            <person name="Riley R."/>
            <person name="Schakwitz W."/>
            <person name="Umezawa K."/>
            <person name="Ohm R.A."/>
            <person name="Grigoriev I.V."/>
            <person name="Nagy L.G."/>
            <person name="Gibbons J."/>
            <person name="Hibbett D."/>
        </authorList>
    </citation>
    <scope>NUCLEOTIDE SEQUENCE [LARGE SCALE GENOMIC DNA]</scope>
    <source>
        <strain evidence="3">ALCF2SS1-6</strain>
    </source>
</reference>
<accession>A0A5C2SQS5</accession>
<dbReference type="SUPFAM" id="SSF81383">
    <property type="entry name" value="F-box domain"/>
    <property type="match status" value="1"/>
</dbReference>
<dbReference type="AlphaFoldDB" id="A0A5C2SQS5"/>
<evidence type="ECO:0000259" key="2">
    <source>
        <dbReference type="PROSITE" id="PS50181"/>
    </source>
</evidence>
<dbReference type="SUPFAM" id="SSF52047">
    <property type="entry name" value="RNI-like"/>
    <property type="match status" value="1"/>
</dbReference>
<dbReference type="EMBL" id="ML122252">
    <property type="protein sequence ID" value="RPD65714.1"/>
    <property type="molecule type" value="Genomic_DNA"/>
</dbReference>
<evidence type="ECO:0000256" key="1">
    <source>
        <dbReference type="SAM" id="MobiDB-lite"/>
    </source>
</evidence>
<dbReference type="Proteomes" id="UP000313359">
    <property type="component" value="Unassembled WGS sequence"/>
</dbReference>
<evidence type="ECO:0000313" key="3">
    <source>
        <dbReference type="EMBL" id="RPD65714.1"/>
    </source>
</evidence>
<sequence length="505" mass="57585">MDSPTGITVLVTGIDNLPFELLIHISRFIRPEGRGDVRYAHICQRWRAAIHDTAEFWRDMLGNPFVLVDSLGKPNRQVGNFPFFQLTRQLPLHITLLQRDFAVLKTLPLVQNLHRLSILTIEWEQRDERSEFRDRMLALGPLPSLEVLSCTYQSASGPSQGRDTPPHTAPDVRKYPKLRHLEVNADFLSYAMVVPHLKTLIIGAGYISLREVLDALRCCPLLESLQFHAVHETPHPVNIKAVHLPHLRVLDLRDAEMLPRFVTCILKTIHCPPTTHVSIMILPYSFLYLSSYFPRDHAGSHTTALSAVLDTVSALEFMVAKRGRYERELWLKWSVPGEDEPRLAISMPYQTLMWNAYDDLTPGNSQAPYPYIESIAEAFSSETITALRIDLADEPTPVYMRRIEWTTLFDAFPALVALATRVRSCAGLLRALRQEPFRPTRLEKLEITCANKKRLHHGLVVTLEMRAAQGLRLHHLGFSHSNEDASPFSEWHLMRLKDVVAEVVT</sequence>
<dbReference type="InterPro" id="IPR032675">
    <property type="entry name" value="LRR_dom_sf"/>
</dbReference>
<name>A0A5C2SQS5_9APHY</name>
<evidence type="ECO:0000313" key="4">
    <source>
        <dbReference type="Proteomes" id="UP000313359"/>
    </source>
</evidence>
<keyword evidence="4" id="KW-1185">Reference proteome</keyword>
<organism evidence="3 4">
    <name type="scientific">Lentinus tigrinus ALCF2SS1-6</name>
    <dbReference type="NCBI Taxonomy" id="1328759"/>
    <lineage>
        <taxon>Eukaryota</taxon>
        <taxon>Fungi</taxon>
        <taxon>Dikarya</taxon>
        <taxon>Basidiomycota</taxon>
        <taxon>Agaricomycotina</taxon>
        <taxon>Agaricomycetes</taxon>
        <taxon>Polyporales</taxon>
        <taxon>Polyporaceae</taxon>
        <taxon>Lentinus</taxon>
    </lineage>
</organism>
<feature type="compositionally biased region" description="Polar residues" evidence="1">
    <location>
        <begin position="153"/>
        <end position="162"/>
    </location>
</feature>
<protein>
    <recommendedName>
        <fullName evidence="2">F-box domain-containing protein</fullName>
    </recommendedName>
</protein>
<feature type="domain" description="F-box" evidence="2">
    <location>
        <begin position="11"/>
        <end position="60"/>
    </location>
</feature>
<dbReference type="PROSITE" id="PS50181">
    <property type="entry name" value="FBOX"/>
    <property type="match status" value="1"/>
</dbReference>
<dbReference type="Gene3D" id="3.80.10.10">
    <property type="entry name" value="Ribonuclease Inhibitor"/>
    <property type="match status" value="1"/>
</dbReference>
<dbReference type="InterPro" id="IPR036047">
    <property type="entry name" value="F-box-like_dom_sf"/>
</dbReference>
<dbReference type="OrthoDB" id="2748828at2759"/>
<proteinExistence type="predicted"/>
<feature type="region of interest" description="Disordered" evidence="1">
    <location>
        <begin position="153"/>
        <end position="173"/>
    </location>
</feature>
<dbReference type="InterPro" id="IPR001810">
    <property type="entry name" value="F-box_dom"/>
</dbReference>
<gene>
    <name evidence="3" type="ORF">L227DRAFT_570996</name>
</gene>